<feature type="coiled-coil region" evidence="2">
    <location>
        <begin position="726"/>
        <end position="753"/>
    </location>
</feature>
<keyword evidence="6" id="KW-1185">Reference proteome</keyword>
<keyword evidence="2" id="KW-0175">Coiled coil</keyword>
<evidence type="ECO:0000259" key="4">
    <source>
        <dbReference type="PROSITE" id="PS50089"/>
    </source>
</evidence>
<feature type="region of interest" description="Disordered" evidence="3">
    <location>
        <begin position="422"/>
        <end position="472"/>
    </location>
</feature>
<evidence type="ECO:0000313" key="5">
    <source>
        <dbReference type="EMBL" id="KAF5744792.1"/>
    </source>
</evidence>
<keyword evidence="1" id="KW-0862">Zinc</keyword>
<feature type="domain" description="RING-type" evidence="4">
    <location>
        <begin position="798"/>
        <end position="837"/>
    </location>
</feature>
<feature type="compositionally biased region" description="Polar residues" evidence="3">
    <location>
        <begin position="11"/>
        <end position="40"/>
    </location>
</feature>
<dbReference type="Proteomes" id="UP000593562">
    <property type="component" value="Unassembled WGS sequence"/>
</dbReference>
<sequence>MAIAGLHNVSVPDTSFLRGSQSQAARQQGNEGRSGTRSSSMLQMWREIEDEHVVSHGQERVGERIFQQRNYELSRTDMSDGGSSENSGIPEDVSVSENNYGQWSTGPVGHQNEQEDTSNFNRDHSSDLGLDERERVRQIFREWMNSGVREQRSNVSSVNHGSRAEWLGETEQERVRIIREWVQMNSRQRGARPDHRDEQVAEVGGQIERVLDGLAANLNEGRNEHIHRGIRRLCGRQALLDMLKKSERERQRELQGLLECRAVSQFAHRNRIQSLLRGRFLRNDRIIDSGRATTSVAASELGLLRQRQTVSDLRDGFLSRLDHSCDQAGGNLSDTSSNIDTYGNRNEQNSEISSLQLVHEIHGQFDSNNEEIESHGLSNGRTNMEGSILEERCSQEATDCLEEWSEQVSESDVRDMQQLASVSNLERGDVNGQEEERNWQEGPNSETSLESFRNEGDVHFEQPSEVVTYRSHRNREDYSGSILSDHSDSVESNTTEDLNQLESSTLVEQQHDQVLETVVGNLFGSNEMRGGIGDDVDRRQQETTNGLSQSFLGNEDLEHDRMQQASEVWRVDGEYQEAMQNWFDGPSDETVSVGRVDTFYLPDDGNVYSTEIRELLTRRSVSTLLRSGFRESLDRLIQSYVERQSQAPFEWEGTSTPAASAEQDLEQQTGDHNEGRGDAVGSPPTPPPLPPPHAPPVRQIWVDGPQDYRWSQHDMHHRLGIEWDIVNDLRFDMARLQQRMNNMQSMLEACMDMQLELQRSIRQEVSAALNRSSGSAGICENGLPEDGSKWDNVRKGICCICSNSNIDSLLYRCGHMGTCSKCANELVQCGGKCPMCRAPVVEVIRAYCIL</sequence>
<evidence type="ECO:0000256" key="2">
    <source>
        <dbReference type="SAM" id="Coils"/>
    </source>
</evidence>
<keyword evidence="1" id="KW-0863">Zinc-finger</keyword>
<feature type="compositionally biased region" description="Pro residues" evidence="3">
    <location>
        <begin position="683"/>
        <end position="695"/>
    </location>
</feature>
<reference evidence="5 6" key="1">
    <citation type="journal article" date="2020" name="Nat. Commun.">
        <title>Genome of Tripterygium wilfordii and identification of cytochrome P450 involved in triptolide biosynthesis.</title>
        <authorList>
            <person name="Tu L."/>
            <person name="Su P."/>
            <person name="Zhang Z."/>
            <person name="Gao L."/>
            <person name="Wang J."/>
            <person name="Hu T."/>
            <person name="Zhou J."/>
            <person name="Zhang Y."/>
            <person name="Zhao Y."/>
            <person name="Liu Y."/>
            <person name="Song Y."/>
            <person name="Tong Y."/>
            <person name="Lu Y."/>
            <person name="Yang J."/>
            <person name="Xu C."/>
            <person name="Jia M."/>
            <person name="Peters R.J."/>
            <person name="Huang L."/>
            <person name="Gao W."/>
        </authorList>
    </citation>
    <scope>NUCLEOTIDE SEQUENCE [LARGE SCALE GENOMIC DNA]</scope>
    <source>
        <strain evidence="6">cv. XIE 37</strain>
        <tissue evidence="5">Leaf</tissue>
    </source>
</reference>
<feature type="compositionally biased region" description="Basic and acidic residues" evidence="3">
    <location>
        <begin position="452"/>
        <end position="462"/>
    </location>
</feature>
<feature type="region of interest" description="Disordered" evidence="3">
    <location>
        <begin position="648"/>
        <end position="700"/>
    </location>
</feature>
<dbReference type="GO" id="GO:0008270">
    <property type="term" value="F:zinc ion binding"/>
    <property type="evidence" value="ECO:0007669"/>
    <property type="project" value="UniProtKB-KW"/>
</dbReference>
<dbReference type="PROSITE" id="PS50089">
    <property type="entry name" value="ZF_RING_2"/>
    <property type="match status" value="1"/>
</dbReference>
<organism evidence="5 6">
    <name type="scientific">Tripterygium wilfordii</name>
    <name type="common">Thunder God vine</name>
    <dbReference type="NCBI Taxonomy" id="458696"/>
    <lineage>
        <taxon>Eukaryota</taxon>
        <taxon>Viridiplantae</taxon>
        <taxon>Streptophyta</taxon>
        <taxon>Embryophyta</taxon>
        <taxon>Tracheophyta</taxon>
        <taxon>Spermatophyta</taxon>
        <taxon>Magnoliopsida</taxon>
        <taxon>eudicotyledons</taxon>
        <taxon>Gunneridae</taxon>
        <taxon>Pentapetalae</taxon>
        <taxon>rosids</taxon>
        <taxon>fabids</taxon>
        <taxon>Celastrales</taxon>
        <taxon>Celastraceae</taxon>
        <taxon>Tripterygium</taxon>
    </lineage>
</organism>
<dbReference type="AlphaFoldDB" id="A0A7J7DEP0"/>
<feature type="region of interest" description="Disordered" evidence="3">
    <location>
        <begin position="1"/>
        <end position="40"/>
    </location>
</feature>
<dbReference type="Pfam" id="PF13920">
    <property type="entry name" value="zf-C3HC4_3"/>
    <property type="match status" value="1"/>
</dbReference>
<proteinExistence type="predicted"/>
<dbReference type="PANTHER" id="PTHR46519">
    <property type="entry name" value="RING/U-BOX SUPERFAMILY PROTEIN"/>
    <property type="match status" value="1"/>
</dbReference>
<dbReference type="InParanoid" id="A0A7J7DEP0"/>
<dbReference type="OrthoDB" id="6078042at2759"/>
<dbReference type="InterPro" id="IPR013083">
    <property type="entry name" value="Znf_RING/FYVE/PHD"/>
</dbReference>
<accession>A0A7J7DEP0</accession>
<keyword evidence="1" id="KW-0479">Metal-binding</keyword>
<protein>
    <submittedName>
        <fullName evidence="5">Ring/U-Box superfamily protein putative isoform 1</fullName>
    </submittedName>
</protein>
<dbReference type="EMBL" id="JAAARO010000007">
    <property type="protein sequence ID" value="KAF5744792.1"/>
    <property type="molecule type" value="Genomic_DNA"/>
</dbReference>
<evidence type="ECO:0000313" key="6">
    <source>
        <dbReference type="Proteomes" id="UP000593562"/>
    </source>
</evidence>
<dbReference type="SUPFAM" id="SSF57850">
    <property type="entry name" value="RING/U-box"/>
    <property type="match status" value="1"/>
</dbReference>
<feature type="compositionally biased region" description="Basic and acidic residues" evidence="3">
    <location>
        <begin position="426"/>
        <end position="439"/>
    </location>
</feature>
<feature type="compositionally biased region" description="Polar residues" evidence="3">
    <location>
        <begin position="441"/>
        <end position="451"/>
    </location>
</feature>
<evidence type="ECO:0000256" key="1">
    <source>
        <dbReference type="PROSITE-ProRule" id="PRU00175"/>
    </source>
</evidence>
<comment type="caution">
    <text evidence="5">The sequence shown here is derived from an EMBL/GenBank/DDBJ whole genome shotgun (WGS) entry which is preliminary data.</text>
</comment>
<feature type="compositionally biased region" description="Polar residues" evidence="3">
    <location>
        <begin position="648"/>
        <end position="658"/>
    </location>
</feature>
<name>A0A7J7DEP0_TRIWF</name>
<dbReference type="CDD" id="cd16647">
    <property type="entry name" value="mRING-HC-C3HC5_NEU1"/>
    <property type="match status" value="1"/>
</dbReference>
<evidence type="ECO:0000256" key="3">
    <source>
        <dbReference type="SAM" id="MobiDB-lite"/>
    </source>
</evidence>
<feature type="region of interest" description="Disordered" evidence="3">
    <location>
        <begin position="74"/>
        <end position="126"/>
    </location>
</feature>
<gene>
    <name evidence="5" type="ORF">HS088_TW07G00372</name>
</gene>
<dbReference type="Gene3D" id="3.30.40.10">
    <property type="entry name" value="Zinc/RING finger domain, C3HC4 (zinc finger)"/>
    <property type="match status" value="1"/>
</dbReference>
<dbReference type="InterPro" id="IPR001841">
    <property type="entry name" value="Znf_RING"/>
</dbReference>
<feature type="compositionally biased region" description="Polar residues" evidence="3">
    <location>
        <begin position="95"/>
        <end position="105"/>
    </location>
</feature>
<dbReference type="FunCoup" id="A0A7J7DEP0">
    <property type="interactions" value="554"/>
</dbReference>
<dbReference type="PANTHER" id="PTHR46519:SF3">
    <property type="entry name" value="RING_U-BOX SUPERFAMILY PROTEIN"/>
    <property type="match status" value="1"/>
</dbReference>